<gene>
    <name evidence="3" type="ORF">GGQ98_003170</name>
</gene>
<evidence type="ECO:0000256" key="1">
    <source>
        <dbReference type="SAM" id="Phobius"/>
    </source>
</evidence>
<dbReference type="SUPFAM" id="SSF81469">
    <property type="entry name" value="Bacterial aa3 type cytochrome c oxidase subunit IV"/>
    <property type="match status" value="1"/>
</dbReference>
<keyword evidence="1" id="KW-0472">Membrane</keyword>
<dbReference type="Proteomes" id="UP000566324">
    <property type="component" value="Unassembled WGS sequence"/>
</dbReference>
<dbReference type="Gene3D" id="1.20.5.160">
    <property type="entry name" value="Bacterial aa3 type cytochrome c oxidase subunit IV"/>
    <property type="match status" value="1"/>
</dbReference>
<dbReference type="AlphaFoldDB" id="A0A7W7F7K1"/>
<dbReference type="RefSeq" id="WP_184071215.1">
    <property type="nucleotide sequence ID" value="NZ_JACHNZ010000046.1"/>
</dbReference>
<evidence type="ECO:0000313" key="3">
    <source>
        <dbReference type="EMBL" id="MBB4633531.1"/>
    </source>
</evidence>
<accession>A0A7W7F7K1</accession>
<evidence type="ECO:0000259" key="2">
    <source>
        <dbReference type="Pfam" id="PF07835"/>
    </source>
</evidence>
<keyword evidence="1" id="KW-0812">Transmembrane</keyword>
<keyword evidence="1" id="KW-1133">Transmembrane helix</keyword>
<sequence>MAQNNAYTNKAMKDHAKTYEGFLAMLKWGTIGIVLVLLGMLLFLYL</sequence>
<dbReference type="InterPro" id="IPR036596">
    <property type="entry name" value="Cyt-C_aa3_sf"/>
</dbReference>
<proteinExistence type="predicted"/>
<feature type="domain" description="Cytochrome c oxidase subunit IV bacterial aa3 type" evidence="2">
    <location>
        <begin position="14"/>
        <end position="44"/>
    </location>
</feature>
<evidence type="ECO:0000313" key="4">
    <source>
        <dbReference type="Proteomes" id="UP000566324"/>
    </source>
</evidence>
<keyword evidence="4" id="KW-1185">Reference proteome</keyword>
<feature type="transmembrane region" description="Helical" evidence="1">
    <location>
        <begin position="21"/>
        <end position="45"/>
    </location>
</feature>
<dbReference type="EMBL" id="JACHNZ010000046">
    <property type="protein sequence ID" value="MBB4633531.1"/>
    <property type="molecule type" value="Genomic_DNA"/>
</dbReference>
<dbReference type="Pfam" id="PF07835">
    <property type="entry name" value="COX4_pro_2"/>
    <property type="match status" value="1"/>
</dbReference>
<protein>
    <recommendedName>
        <fullName evidence="2">Cytochrome c oxidase subunit IV bacterial aa3 type domain-containing protein</fullName>
    </recommendedName>
</protein>
<reference evidence="3 4" key="1">
    <citation type="submission" date="2020-08" db="EMBL/GenBank/DDBJ databases">
        <title>Genomic Encyclopedia of Type Strains, Phase IV (KMG-IV): sequencing the most valuable type-strain genomes for metagenomic binning, comparative biology and taxonomic classification.</title>
        <authorList>
            <person name="Goeker M."/>
        </authorList>
    </citation>
    <scope>NUCLEOTIDE SEQUENCE [LARGE SCALE GENOMIC DNA]</scope>
    <source>
        <strain evidence="3 4">DSM 17328</strain>
    </source>
</reference>
<dbReference type="InterPro" id="IPR012422">
    <property type="entry name" value="Cyt_c_oxidase_su4_bac-aa3"/>
</dbReference>
<organism evidence="3 4">
    <name type="scientific">Sphingosinicella soli</name>
    <dbReference type="NCBI Taxonomy" id="333708"/>
    <lineage>
        <taxon>Bacteria</taxon>
        <taxon>Pseudomonadati</taxon>
        <taxon>Pseudomonadota</taxon>
        <taxon>Alphaproteobacteria</taxon>
        <taxon>Sphingomonadales</taxon>
        <taxon>Sphingosinicellaceae</taxon>
        <taxon>Sphingosinicella</taxon>
    </lineage>
</organism>
<comment type="caution">
    <text evidence="3">The sequence shown here is derived from an EMBL/GenBank/DDBJ whole genome shotgun (WGS) entry which is preliminary data.</text>
</comment>
<name>A0A7W7F7K1_9SPHN</name>